<evidence type="ECO:0000313" key="1">
    <source>
        <dbReference type="EMBL" id="QDT63912.1"/>
    </source>
</evidence>
<protein>
    <submittedName>
        <fullName evidence="1">Uncharacterized protein</fullName>
    </submittedName>
</protein>
<dbReference type="OrthoDB" id="286892at2"/>
<keyword evidence="2" id="KW-1185">Reference proteome</keyword>
<accession>A0A517T6A2</accession>
<dbReference type="RefSeq" id="WP_145260614.1">
    <property type="nucleotide sequence ID" value="NZ_CP036316.1"/>
</dbReference>
<name>A0A517T6A2_9PLAN</name>
<proteinExistence type="predicted"/>
<dbReference type="AlphaFoldDB" id="A0A517T6A2"/>
<dbReference type="KEGG" id="chya:V22_11400"/>
<reference evidence="1 2" key="1">
    <citation type="submission" date="2019-02" db="EMBL/GenBank/DDBJ databases">
        <title>Deep-cultivation of Planctomycetes and their phenomic and genomic characterization uncovers novel biology.</title>
        <authorList>
            <person name="Wiegand S."/>
            <person name="Jogler M."/>
            <person name="Boedeker C."/>
            <person name="Pinto D."/>
            <person name="Vollmers J."/>
            <person name="Rivas-Marin E."/>
            <person name="Kohn T."/>
            <person name="Peeters S.H."/>
            <person name="Heuer A."/>
            <person name="Rast P."/>
            <person name="Oberbeckmann S."/>
            <person name="Bunk B."/>
            <person name="Jeske O."/>
            <person name="Meyerdierks A."/>
            <person name="Storesund J.E."/>
            <person name="Kallscheuer N."/>
            <person name="Luecker S."/>
            <person name="Lage O.M."/>
            <person name="Pohl T."/>
            <person name="Merkel B.J."/>
            <person name="Hornburger P."/>
            <person name="Mueller R.-W."/>
            <person name="Bruemmer F."/>
            <person name="Labrenz M."/>
            <person name="Spormann A.M."/>
            <person name="Op den Camp H."/>
            <person name="Overmann J."/>
            <person name="Amann R."/>
            <person name="Jetten M.S.M."/>
            <person name="Mascher T."/>
            <person name="Medema M.H."/>
            <person name="Devos D.P."/>
            <person name="Kaster A.-K."/>
            <person name="Ovreas L."/>
            <person name="Rohde M."/>
            <person name="Galperin M.Y."/>
            <person name="Jogler C."/>
        </authorList>
    </citation>
    <scope>NUCLEOTIDE SEQUENCE [LARGE SCALE GENOMIC DNA]</scope>
    <source>
        <strain evidence="1 2">V22</strain>
    </source>
</reference>
<dbReference type="EMBL" id="CP036316">
    <property type="protein sequence ID" value="QDT63912.1"/>
    <property type="molecule type" value="Genomic_DNA"/>
</dbReference>
<dbReference type="Proteomes" id="UP000319976">
    <property type="component" value="Chromosome"/>
</dbReference>
<evidence type="ECO:0000313" key="2">
    <source>
        <dbReference type="Proteomes" id="UP000319976"/>
    </source>
</evidence>
<organism evidence="1 2">
    <name type="scientific">Calycomorphotria hydatis</name>
    <dbReference type="NCBI Taxonomy" id="2528027"/>
    <lineage>
        <taxon>Bacteria</taxon>
        <taxon>Pseudomonadati</taxon>
        <taxon>Planctomycetota</taxon>
        <taxon>Planctomycetia</taxon>
        <taxon>Planctomycetales</taxon>
        <taxon>Planctomycetaceae</taxon>
        <taxon>Calycomorphotria</taxon>
    </lineage>
</organism>
<gene>
    <name evidence="1" type="ORF">V22_11400</name>
</gene>
<sequence>MSIEEESLKELQHQQVVLDLSSPYVILGTVSASDERYLVLTDADLHDLRDSQTTREIYVRDAKRFGISPNRKKLFVQLHEVVSISALSDVLE</sequence>